<dbReference type="AlphaFoldDB" id="A0AAD4BM43"/>
<feature type="binding site" evidence="6">
    <location>
        <begin position="49"/>
        <end position="50"/>
    </location>
    <ligand>
        <name>FAD</name>
        <dbReference type="ChEBI" id="CHEBI:57692"/>
    </ligand>
</feature>
<evidence type="ECO:0000256" key="1">
    <source>
        <dbReference type="ARBA" id="ARBA00001974"/>
    </source>
</evidence>
<dbReference type="Proteomes" id="UP001194468">
    <property type="component" value="Unassembled WGS sequence"/>
</dbReference>
<reference evidence="8" key="1">
    <citation type="submission" date="2019-10" db="EMBL/GenBank/DDBJ databases">
        <authorList>
            <consortium name="DOE Joint Genome Institute"/>
            <person name="Kuo A."/>
            <person name="Miyauchi S."/>
            <person name="Kiss E."/>
            <person name="Drula E."/>
            <person name="Kohler A."/>
            <person name="Sanchez-Garcia M."/>
            <person name="Andreopoulos B."/>
            <person name="Barry K.W."/>
            <person name="Bonito G."/>
            <person name="Buee M."/>
            <person name="Carver A."/>
            <person name="Chen C."/>
            <person name="Cichocki N."/>
            <person name="Clum A."/>
            <person name="Culley D."/>
            <person name="Crous P.W."/>
            <person name="Fauchery L."/>
            <person name="Girlanda M."/>
            <person name="Hayes R."/>
            <person name="Keri Z."/>
            <person name="LaButti K."/>
            <person name="Lipzen A."/>
            <person name="Lombard V."/>
            <person name="Magnuson J."/>
            <person name="Maillard F."/>
            <person name="Morin E."/>
            <person name="Murat C."/>
            <person name="Nolan M."/>
            <person name="Ohm R."/>
            <person name="Pangilinan J."/>
            <person name="Pereira M."/>
            <person name="Perotto S."/>
            <person name="Peter M."/>
            <person name="Riley R."/>
            <person name="Sitrit Y."/>
            <person name="Stielow B."/>
            <person name="Szollosi G."/>
            <person name="Zifcakova L."/>
            <person name="Stursova M."/>
            <person name="Spatafora J.W."/>
            <person name="Tedersoo L."/>
            <person name="Vaario L.-M."/>
            <person name="Yamada A."/>
            <person name="Yan M."/>
            <person name="Wang P."/>
            <person name="Xu J."/>
            <person name="Bruns T."/>
            <person name="Baldrian P."/>
            <person name="Vilgalys R."/>
            <person name="Henrissat B."/>
            <person name="Grigoriev I.V."/>
            <person name="Hibbett D."/>
            <person name="Nagy L.G."/>
            <person name="Martin F.M."/>
        </authorList>
    </citation>
    <scope>NUCLEOTIDE SEQUENCE</scope>
    <source>
        <strain evidence="8">BED1</strain>
    </source>
</reference>
<evidence type="ECO:0000313" key="8">
    <source>
        <dbReference type="EMBL" id="KAF8434831.1"/>
    </source>
</evidence>
<sequence>MLNDRKEIIVIGAGVVGLTTAIRVQETGKYNVTIISETFPTDPRTIRYTSHWAGAHHVSHANGDARIKALDKETFETMWQDSEPDGRGTVAGLFFRHTHTEFRGDGIDPSPWLDYMPNFCAVSEHDLIPGSTAGYTFNTVTLNTPAYLNWLLVRFLSGGGTTKRSNLQHISQVLDTTTNPAAVIACPGIGARFLGGIEDKDIYPLRGQTVVLRAPWIKNGRTLSGADGSFVFMMPRCTGDVVVGGKKVPDDWQVSPSRTPRPAERTSILTDVLAFCPEIAPPSVRAMREPTVKDLEALIVDEGCGLRPARKGGIRLEVSSLERSEGKNIPVVYNYGHSGMGFQTSWGSASVALGLLEGAIDGVGDGELSK</sequence>
<comment type="cofactor">
    <cofactor evidence="1 6">
        <name>FAD</name>
        <dbReference type="ChEBI" id="CHEBI:57692"/>
    </cofactor>
</comment>
<evidence type="ECO:0000256" key="4">
    <source>
        <dbReference type="ARBA" id="ARBA00022827"/>
    </source>
</evidence>
<dbReference type="GO" id="GO:0019478">
    <property type="term" value="P:D-amino acid catabolic process"/>
    <property type="evidence" value="ECO:0007669"/>
    <property type="project" value="TreeGrafter"/>
</dbReference>
<evidence type="ECO:0000313" key="9">
    <source>
        <dbReference type="Proteomes" id="UP001194468"/>
    </source>
</evidence>
<feature type="binding site" evidence="6">
    <location>
        <position position="339"/>
    </location>
    <ligand>
        <name>D-dopa</name>
        <dbReference type="ChEBI" id="CHEBI:149689"/>
    </ligand>
</feature>
<name>A0AAD4BM43_BOLED</name>
<keyword evidence="9" id="KW-1185">Reference proteome</keyword>
<organism evidence="8 9">
    <name type="scientific">Boletus edulis BED1</name>
    <dbReference type="NCBI Taxonomy" id="1328754"/>
    <lineage>
        <taxon>Eukaryota</taxon>
        <taxon>Fungi</taxon>
        <taxon>Dikarya</taxon>
        <taxon>Basidiomycota</taxon>
        <taxon>Agaricomycotina</taxon>
        <taxon>Agaricomycetes</taxon>
        <taxon>Agaricomycetidae</taxon>
        <taxon>Boletales</taxon>
        <taxon>Boletineae</taxon>
        <taxon>Boletaceae</taxon>
        <taxon>Boletoideae</taxon>
        <taxon>Boletus</taxon>
    </lineage>
</organism>
<dbReference type="PIRSF" id="PIRSF000189">
    <property type="entry name" value="D-aa_oxidase"/>
    <property type="match status" value="1"/>
</dbReference>
<dbReference type="Gene3D" id="3.40.50.720">
    <property type="entry name" value="NAD(P)-binding Rossmann-like Domain"/>
    <property type="match status" value="1"/>
</dbReference>
<dbReference type="InterPro" id="IPR023209">
    <property type="entry name" value="DAO"/>
</dbReference>
<evidence type="ECO:0000259" key="7">
    <source>
        <dbReference type="Pfam" id="PF01266"/>
    </source>
</evidence>
<dbReference type="GO" id="GO:0071949">
    <property type="term" value="F:FAD binding"/>
    <property type="evidence" value="ECO:0007669"/>
    <property type="project" value="InterPro"/>
</dbReference>
<gene>
    <name evidence="8" type="ORF">L210DRAFT_3648933</name>
</gene>
<dbReference type="GO" id="GO:0003884">
    <property type="term" value="F:D-amino-acid oxidase activity"/>
    <property type="evidence" value="ECO:0007669"/>
    <property type="project" value="InterPro"/>
</dbReference>
<keyword evidence="5" id="KW-0560">Oxidoreductase</keyword>
<proteinExistence type="inferred from homology"/>
<evidence type="ECO:0000256" key="3">
    <source>
        <dbReference type="ARBA" id="ARBA00022630"/>
    </source>
</evidence>
<keyword evidence="3" id="KW-0285">Flavoprotein</keyword>
<dbReference type="SUPFAM" id="SSF51971">
    <property type="entry name" value="Nucleotide-binding domain"/>
    <property type="match status" value="1"/>
</dbReference>
<protein>
    <recommendedName>
        <fullName evidence="7">FAD dependent oxidoreductase domain-containing protein</fullName>
    </recommendedName>
</protein>
<feature type="binding site" evidence="6">
    <location>
        <position position="307"/>
    </location>
    <ligand>
        <name>D-dopa</name>
        <dbReference type="ChEBI" id="CHEBI:149689"/>
    </ligand>
</feature>
<feature type="domain" description="FAD dependent oxidoreductase" evidence="7">
    <location>
        <begin position="8"/>
        <end position="350"/>
    </location>
</feature>
<evidence type="ECO:0000256" key="2">
    <source>
        <dbReference type="ARBA" id="ARBA00006730"/>
    </source>
</evidence>
<evidence type="ECO:0000256" key="5">
    <source>
        <dbReference type="ARBA" id="ARBA00023002"/>
    </source>
</evidence>
<dbReference type="Gene3D" id="3.30.9.10">
    <property type="entry name" value="D-Amino Acid Oxidase, subunit A, domain 2"/>
    <property type="match status" value="1"/>
</dbReference>
<dbReference type="SUPFAM" id="SSF54373">
    <property type="entry name" value="FAD-linked reductases, C-terminal domain"/>
    <property type="match status" value="1"/>
</dbReference>
<comment type="similarity">
    <text evidence="2">Belongs to the DAMOX/DASOX family.</text>
</comment>
<reference evidence="8" key="2">
    <citation type="journal article" date="2020" name="Nat. Commun.">
        <title>Large-scale genome sequencing of mycorrhizal fungi provides insights into the early evolution of symbiotic traits.</title>
        <authorList>
            <person name="Miyauchi S."/>
            <person name="Kiss E."/>
            <person name="Kuo A."/>
            <person name="Drula E."/>
            <person name="Kohler A."/>
            <person name="Sanchez-Garcia M."/>
            <person name="Morin E."/>
            <person name="Andreopoulos B."/>
            <person name="Barry K.W."/>
            <person name="Bonito G."/>
            <person name="Buee M."/>
            <person name="Carver A."/>
            <person name="Chen C."/>
            <person name="Cichocki N."/>
            <person name="Clum A."/>
            <person name="Culley D."/>
            <person name="Crous P.W."/>
            <person name="Fauchery L."/>
            <person name="Girlanda M."/>
            <person name="Hayes R.D."/>
            <person name="Keri Z."/>
            <person name="LaButti K."/>
            <person name="Lipzen A."/>
            <person name="Lombard V."/>
            <person name="Magnuson J."/>
            <person name="Maillard F."/>
            <person name="Murat C."/>
            <person name="Nolan M."/>
            <person name="Ohm R.A."/>
            <person name="Pangilinan J."/>
            <person name="Pereira M.F."/>
            <person name="Perotto S."/>
            <person name="Peter M."/>
            <person name="Pfister S."/>
            <person name="Riley R."/>
            <person name="Sitrit Y."/>
            <person name="Stielow J.B."/>
            <person name="Szollosi G."/>
            <person name="Zifcakova L."/>
            <person name="Stursova M."/>
            <person name="Spatafora J.W."/>
            <person name="Tedersoo L."/>
            <person name="Vaario L.M."/>
            <person name="Yamada A."/>
            <person name="Yan M."/>
            <person name="Wang P."/>
            <person name="Xu J."/>
            <person name="Bruns T."/>
            <person name="Baldrian P."/>
            <person name="Vilgalys R."/>
            <person name="Dunand C."/>
            <person name="Henrissat B."/>
            <person name="Grigoriev I.V."/>
            <person name="Hibbett D."/>
            <person name="Nagy L.G."/>
            <person name="Martin F.M."/>
        </authorList>
    </citation>
    <scope>NUCLEOTIDE SEQUENCE</scope>
    <source>
        <strain evidence="8">BED1</strain>
    </source>
</reference>
<comment type="caution">
    <text evidence="8">The sequence shown here is derived from an EMBL/GenBank/DDBJ whole genome shotgun (WGS) entry which is preliminary data.</text>
</comment>
<accession>A0AAD4BM43</accession>
<dbReference type="EMBL" id="WHUW01000027">
    <property type="protein sequence ID" value="KAF8434831.1"/>
    <property type="molecule type" value="Genomic_DNA"/>
</dbReference>
<evidence type="ECO:0000256" key="6">
    <source>
        <dbReference type="PIRSR" id="PIRSR000189-1"/>
    </source>
</evidence>
<dbReference type="Pfam" id="PF01266">
    <property type="entry name" value="DAO"/>
    <property type="match status" value="1"/>
</dbReference>
<dbReference type="PANTHER" id="PTHR11530:SF11">
    <property type="entry name" value="D-ASPARTATE OXIDASE"/>
    <property type="match status" value="1"/>
</dbReference>
<dbReference type="InterPro" id="IPR006076">
    <property type="entry name" value="FAD-dep_OxRdtase"/>
</dbReference>
<dbReference type="PANTHER" id="PTHR11530">
    <property type="entry name" value="D-AMINO ACID OXIDASE"/>
    <property type="match status" value="1"/>
</dbReference>
<dbReference type="GO" id="GO:0005737">
    <property type="term" value="C:cytoplasm"/>
    <property type="evidence" value="ECO:0007669"/>
    <property type="project" value="TreeGrafter"/>
</dbReference>
<keyword evidence="4 6" id="KW-0274">FAD</keyword>